<feature type="transmembrane region" description="Helical" evidence="5">
    <location>
        <begin position="74"/>
        <end position="92"/>
    </location>
</feature>
<feature type="transmembrane region" description="Helical" evidence="5">
    <location>
        <begin position="217"/>
        <end position="245"/>
    </location>
</feature>
<feature type="transmembrane region" description="Helical" evidence="5">
    <location>
        <begin position="188"/>
        <end position="205"/>
    </location>
</feature>
<sequence>MEYTSRPSQNKSIFSTAIFGGPLNFSEALFCISLCAMFLPVKVYPAVYLLSSIIFIADGLMNNPSSLKSFSKNMWLLFLGIFTVYATLSFFIHYKGEVYLASSFLKLLINFLFLAASTFWLSNRNNQNLLRSSDITLLFIFLLCLAQLLYYHKAFHFHLIYGSESSGKASTLYNKALYFWGLDDKNMFGARLALMGFAYILIPIIRFNRLVWWRIIFVFLLGYLSLSRTPIVALIIGVFFLIWIVSKKYTRIALVVISMSSLPFVAQKLIRIDNLMASNDGMGVRITYWKAFFKHFTDISPLGNGFLQGNKFLEQYAAFYHGEPHLHNTFMSCYLEFGVIGFLSYTLFIIYFYRFCLLKNKSTFFWLAAFLPLLAIMMILYSGYDNDIIIYLTLMYLLGSIKQIDLTQIKMRI</sequence>
<proteinExistence type="predicted"/>
<dbReference type="RefSeq" id="WP_093332355.1">
    <property type="nucleotide sequence ID" value="NZ_FOAF01000014.1"/>
</dbReference>
<organism evidence="7 8">
    <name type="scientific">Olivibacter domesticus</name>
    <name type="common">Pseudosphingobacterium domesticum</name>
    <dbReference type="NCBI Taxonomy" id="407022"/>
    <lineage>
        <taxon>Bacteria</taxon>
        <taxon>Pseudomonadati</taxon>
        <taxon>Bacteroidota</taxon>
        <taxon>Sphingobacteriia</taxon>
        <taxon>Sphingobacteriales</taxon>
        <taxon>Sphingobacteriaceae</taxon>
        <taxon>Olivibacter</taxon>
    </lineage>
</organism>
<dbReference type="AlphaFoldDB" id="A0A1H7YUD5"/>
<evidence type="ECO:0000256" key="2">
    <source>
        <dbReference type="ARBA" id="ARBA00022692"/>
    </source>
</evidence>
<feature type="domain" description="O-antigen ligase-related" evidence="6">
    <location>
        <begin position="216"/>
        <end position="345"/>
    </location>
</feature>
<dbReference type="Pfam" id="PF04932">
    <property type="entry name" value="Wzy_C"/>
    <property type="match status" value="1"/>
</dbReference>
<evidence type="ECO:0000313" key="7">
    <source>
        <dbReference type="EMBL" id="SEM49531.1"/>
    </source>
</evidence>
<keyword evidence="3 5" id="KW-1133">Transmembrane helix</keyword>
<evidence type="ECO:0000256" key="1">
    <source>
        <dbReference type="ARBA" id="ARBA00004141"/>
    </source>
</evidence>
<dbReference type="InterPro" id="IPR007016">
    <property type="entry name" value="O-antigen_ligase-rel_domated"/>
</dbReference>
<accession>A0A1H7YUD5</accession>
<dbReference type="GO" id="GO:0016020">
    <property type="term" value="C:membrane"/>
    <property type="evidence" value="ECO:0007669"/>
    <property type="project" value="UniProtKB-SubCell"/>
</dbReference>
<feature type="transmembrane region" description="Helical" evidence="5">
    <location>
        <begin position="133"/>
        <end position="151"/>
    </location>
</feature>
<dbReference type="GO" id="GO:0016874">
    <property type="term" value="F:ligase activity"/>
    <property type="evidence" value="ECO:0007669"/>
    <property type="project" value="UniProtKB-KW"/>
</dbReference>
<dbReference type="PANTHER" id="PTHR37422:SF13">
    <property type="entry name" value="LIPOPOLYSACCHARIDE BIOSYNTHESIS PROTEIN PA4999-RELATED"/>
    <property type="match status" value="1"/>
</dbReference>
<name>A0A1H7YUD5_OLID1</name>
<dbReference type="Proteomes" id="UP000199421">
    <property type="component" value="Unassembled WGS sequence"/>
</dbReference>
<comment type="subcellular location">
    <subcellularLocation>
        <location evidence="1">Membrane</location>
        <topology evidence="1">Multi-pass membrane protein</topology>
    </subcellularLocation>
</comment>
<reference evidence="8" key="1">
    <citation type="submission" date="2016-10" db="EMBL/GenBank/DDBJ databases">
        <authorList>
            <person name="Varghese N."/>
            <person name="Submissions S."/>
        </authorList>
    </citation>
    <scope>NUCLEOTIDE SEQUENCE [LARGE SCALE GENOMIC DNA]</scope>
    <source>
        <strain evidence="8">DSM 18733</strain>
    </source>
</reference>
<dbReference type="PANTHER" id="PTHR37422">
    <property type="entry name" value="TEICHURONIC ACID BIOSYNTHESIS PROTEIN TUAE"/>
    <property type="match status" value="1"/>
</dbReference>
<feature type="transmembrane region" description="Helical" evidence="5">
    <location>
        <begin position="12"/>
        <end position="39"/>
    </location>
</feature>
<keyword evidence="8" id="KW-1185">Reference proteome</keyword>
<feature type="transmembrane region" description="Helical" evidence="5">
    <location>
        <begin position="98"/>
        <end position="121"/>
    </location>
</feature>
<protein>
    <submittedName>
        <fullName evidence="7">O-antigen ligase like membrane protein</fullName>
    </submittedName>
</protein>
<evidence type="ECO:0000256" key="3">
    <source>
        <dbReference type="ARBA" id="ARBA00022989"/>
    </source>
</evidence>
<evidence type="ECO:0000256" key="5">
    <source>
        <dbReference type="SAM" id="Phobius"/>
    </source>
</evidence>
<keyword evidence="2 5" id="KW-0812">Transmembrane</keyword>
<feature type="transmembrane region" description="Helical" evidence="5">
    <location>
        <begin position="329"/>
        <end position="352"/>
    </location>
</feature>
<dbReference type="OrthoDB" id="817058at2"/>
<keyword evidence="4 5" id="KW-0472">Membrane</keyword>
<feature type="transmembrane region" description="Helical" evidence="5">
    <location>
        <begin position="251"/>
        <end position="270"/>
    </location>
</feature>
<evidence type="ECO:0000313" key="8">
    <source>
        <dbReference type="Proteomes" id="UP000199421"/>
    </source>
</evidence>
<dbReference type="EMBL" id="FOAF01000014">
    <property type="protein sequence ID" value="SEM49531.1"/>
    <property type="molecule type" value="Genomic_DNA"/>
</dbReference>
<evidence type="ECO:0000259" key="6">
    <source>
        <dbReference type="Pfam" id="PF04932"/>
    </source>
</evidence>
<feature type="transmembrane region" description="Helical" evidence="5">
    <location>
        <begin position="45"/>
        <end position="62"/>
    </location>
</feature>
<evidence type="ECO:0000256" key="4">
    <source>
        <dbReference type="ARBA" id="ARBA00023136"/>
    </source>
</evidence>
<gene>
    <name evidence="7" type="ORF">SAMN05661044_05328</name>
</gene>
<keyword evidence="7" id="KW-0436">Ligase</keyword>
<feature type="transmembrane region" description="Helical" evidence="5">
    <location>
        <begin position="364"/>
        <end position="382"/>
    </location>
</feature>
<dbReference type="STRING" id="407022.SAMN05661044_05328"/>
<dbReference type="InterPro" id="IPR051533">
    <property type="entry name" value="WaaL-like"/>
</dbReference>